<dbReference type="InterPro" id="IPR004827">
    <property type="entry name" value="bZIP"/>
</dbReference>
<keyword evidence="2" id="KW-0539">Nucleus</keyword>
<dbReference type="Pfam" id="PF00170">
    <property type="entry name" value="bZIP_1"/>
    <property type="match status" value="1"/>
</dbReference>
<evidence type="ECO:0000256" key="3">
    <source>
        <dbReference type="SAM" id="MobiDB-lite"/>
    </source>
</evidence>
<comment type="subcellular location">
    <subcellularLocation>
        <location evidence="1">Nucleus</location>
    </subcellularLocation>
</comment>
<evidence type="ECO:0000259" key="4">
    <source>
        <dbReference type="PROSITE" id="PS50217"/>
    </source>
</evidence>
<accession>A0ABR4GD83</accession>
<feature type="compositionally biased region" description="Basic and acidic residues" evidence="3">
    <location>
        <begin position="138"/>
        <end position="147"/>
    </location>
</feature>
<organism evidence="5 6">
    <name type="scientific">Aspergillus keveii</name>
    <dbReference type="NCBI Taxonomy" id="714993"/>
    <lineage>
        <taxon>Eukaryota</taxon>
        <taxon>Fungi</taxon>
        <taxon>Dikarya</taxon>
        <taxon>Ascomycota</taxon>
        <taxon>Pezizomycotina</taxon>
        <taxon>Eurotiomycetes</taxon>
        <taxon>Eurotiomycetidae</taxon>
        <taxon>Eurotiales</taxon>
        <taxon>Aspergillaceae</taxon>
        <taxon>Aspergillus</taxon>
        <taxon>Aspergillus subgen. Nidulantes</taxon>
    </lineage>
</organism>
<protein>
    <recommendedName>
        <fullName evidence="4">BZIP domain-containing protein</fullName>
    </recommendedName>
</protein>
<dbReference type="SUPFAM" id="SSF57959">
    <property type="entry name" value="Leucine zipper domain"/>
    <property type="match status" value="1"/>
</dbReference>
<proteinExistence type="predicted"/>
<evidence type="ECO:0000313" key="5">
    <source>
        <dbReference type="EMBL" id="KAL2796993.1"/>
    </source>
</evidence>
<dbReference type="Gene3D" id="1.20.5.170">
    <property type="match status" value="1"/>
</dbReference>
<name>A0ABR4GD83_9EURO</name>
<gene>
    <name evidence="5" type="ORF">BJX66DRAFT_335451</name>
</gene>
<dbReference type="InterPro" id="IPR046347">
    <property type="entry name" value="bZIP_sf"/>
</dbReference>
<comment type="caution">
    <text evidence="5">The sequence shown here is derived from an EMBL/GenBank/DDBJ whole genome shotgun (WGS) entry which is preliminary data.</text>
</comment>
<dbReference type="PROSITE" id="PS00036">
    <property type="entry name" value="BZIP_BASIC"/>
    <property type="match status" value="1"/>
</dbReference>
<keyword evidence="6" id="KW-1185">Reference proteome</keyword>
<evidence type="ECO:0000256" key="2">
    <source>
        <dbReference type="ARBA" id="ARBA00023242"/>
    </source>
</evidence>
<dbReference type="InterPro" id="IPR050936">
    <property type="entry name" value="AP-1-like"/>
</dbReference>
<sequence length="235" mass="26327">MDITDKFLSWNPQDTSSFPYPLPYTSPTKESDFTLQLAYGLHNPETSQTKEIPPLSIGINADTRETIVEQGSTSPTTTSFSSLLSPTDTGSSSPTLAEARGSVSSESNLGPSEGARKPGQKNTKRAVQNRAAQRRFRERRDEQNRTLREKAEHLQEKYEALGERLNAKSDEVNQLKKKNGELNSEIQDLRRRWRTMVLLLQRPKSLQFLSMFVGDAGLPLDQLDGLMSNQQSITV</sequence>
<dbReference type="PROSITE" id="PS50217">
    <property type="entry name" value="BZIP"/>
    <property type="match status" value="1"/>
</dbReference>
<dbReference type="Proteomes" id="UP001610563">
    <property type="component" value="Unassembled WGS sequence"/>
</dbReference>
<dbReference type="PANTHER" id="PTHR40621">
    <property type="entry name" value="TRANSCRIPTION FACTOR KAPC-RELATED"/>
    <property type="match status" value="1"/>
</dbReference>
<dbReference type="CDD" id="cd14688">
    <property type="entry name" value="bZIP_YAP"/>
    <property type="match status" value="1"/>
</dbReference>
<evidence type="ECO:0000256" key="1">
    <source>
        <dbReference type="ARBA" id="ARBA00004123"/>
    </source>
</evidence>
<dbReference type="PANTHER" id="PTHR40621:SF6">
    <property type="entry name" value="AP-1-LIKE TRANSCRIPTION FACTOR YAP1-RELATED"/>
    <property type="match status" value="1"/>
</dbReference>
<feature type="region of interest" description="Disordered" evidence="3">
    <location>
        <begin position="69"/>
        <end position="147"/>
    </location>
</feature>
<feature type="compositionally biased region" description="Low complexity" evidence="3">
    <location>
        <begin position="72"/>
        <end position="89"/>
    </location>
</feature>
<reference evidence="5 6" key="1">
    <citation type="submission" date="2024-07" db="EMBL/GenBank/DDBJ databases">
        <title>Section-level genome sequencing and comparative genomics of Aspergillus sections Usti and Cavernicolus.</title>
        <authorList>
            <consortium name="Lawrence Berkeley National Laboratory"/>
            <person name="Nybo J.L."/>
            <person name="Vesth T.C."/>
            <person name="Theobald S."/>
            <person name="Frisvad J.C."/>
            <person name="Larsen T.O."/>
            <person name="Kjaerboelling I."/>
            <person name="Rothschild-Mancinelli K."/>
            <person name="Lyhne E.K."/>
            <person name="Kogle M.E."/>
            <person name="Barry K."/>
            <person name="Clum A."/>
            <person name="Na H."/>
            <person name="Ledsgaard L."/>
            <person name="Lin J."/>
            <person name="Lipzen A."/>
            <person name="Kuo A."/>
            <person name="Riley R."/>
            <person name="Mondo S."/>
            <person name="Labutti K."/>
            <person name="Haridas S."/>
            <person name="Pangalinan J."/>
            <person name="Salamov A.A."/>
            <person name="Simmons B.A."/>
            <person name="Magnuson J.K."/>
            <person name="Chen J."/>
            <person name="Drula E."/>
            <person name="Henrissat B."/>
            <person name="Wiebenga A."/>
            <person name="Lubbers R.J."/>
            <person name="Gomes A.C."/>
            <person name="Makela M.R."/>
            <person name="Stajich J."/>
            <person name="Grigoriev I.V."/>
            <person name="Mortensen U.H."/>
            <person name="De Vries R.P."/>
            <person name="Baker S.E."/>
            <person name="Andersen M.R."/>
        </authorList>
    </citation>
    <scope>NUCLEOTIDE SEQUENCE [LARGE SCALE GENOMIC DNA]</scope>
    <source>
        <strain evidence="5 6">CBS 209.92</strain>
    </source>
</reference>
<evidence type="ECO:0000313" key="6">
    <source>
        <dbReference type="Proteomes" id="UP001610563"/>
    </source>
</evidence>
<dbReference type="EMBL" id="JBFTWV010000022">
    <property type="protein sequence ID" value="KAL2796993.1"/>
    <property type="molecule type" value="Genomic_DNA"/>
</dbReference>
<feature type="domain" description="BZIP" evidence="4">
    <location>
        <begin position="119"/>
        <end position="182"/>
    </location>
</feature>